<organism evidence="2 3">
    <name type="scientific">Oceanicola granulosus (strain ATCC BAA-861 / DSM 15982 / KCTC 12143 / HTCC2516)</name>
    <dbReference type="NCBI Taxonomy" id="314256"/>
    <lineage>
        <taxon>Bacteria</taxon>
        <taxon>Pseudomonadati</taxon>
        <taxon>Pseudomonadota</taxon>
        <taxon>Alphaproteobacteria</taxon>
        <taxon>Rhodobacterales</taxon>
        <taxon>Roseobacteraceae</taxon>
        <taxon>Oceanicola</taxon>
    </lineage>
</organism>
<dbReference type="HOGENOM" id="CLU_186084_0_0_5"/>
<dbReference type="EMBL" id="AAOT01000004">
    <property type="protein sequence ID" value="EAR52385.1"/>
    <property type="molecule type" value="Genomic_DNA"/>
</dbReference>
<evidence type="ECO:0000313" key="3">
    <source>
        <dbReference type="Proteomes" id="UP000003635"/>
    </source>
</evidence>
<comment type="caution">
    <text evidence="2">The sequence shown here is derived from an EMBL/GenBank/DDBJ whole genome shotgun (WGS) entry which is preliminary data.</text>
</comment>
<protein>
    <recommendedName>
        <fullName evidence="4">Cation/multidrug efflux pump</fullName>
    </recommendedName>
</protein>
<evidence type="ECO:0000256" key="1">
    <source>
        <dbReference type="SAM" id="Phobius"/>
    </source>
</evidence>
<keyword evidence="1" id="KW-1133">Transmembrane helix</keyword>
<feature type="transmembrane region" description="Helical" evidence="1">
    <location>
        <begin position="67"/>
        <end position="86"/>
    </location>
</feature>
<dbReference type="RefSeq" id="WP_007255106.1">
    <property type="nucleotide sequence ID" value="NZ_CH724107.1"/>
</dbReference>
<dbReference type="AlphaFoldDB" id="Q2CI73"/>
<evidence type="ECO:0008006" key="4">
    <source>
        <dbReference type="Google" id="ProtNLM"/>
    </source>
</evidence>
<dbReference type="Proteomes" id="UP000003635">
    <property type="component" value="Unassembled WGS sequence"/>
</dbReference>
<dbReference type="eggNOG" id="ENOG5032YBV">
    <property type="taxonomic scope" value="Bacteria"/>
</dbReference>
<name>Q2CI73_OCEGH</name>
<keyword evidence="3" id="KW-1185">Reference proteome</keyword>
<dbReference type="STRING" id="314256.OG2516_07907"/>
<feature type="transmembrane region" description="Helical" evidence="1">
    <location>
        <begin position="6"/>
        <end position="24"/>
    </location>
</feature>
<proteinExistence type="predicted"/>
<keyword evidence="1" id="KW-0812">Transmembrane</keyword>
<gene>
    <name evidence="2" type="ORF">OG2516_07907</name>
</gene>
<keyword evidence="1" id="KW-0472">Membrane</keyword>
<dbReference type="OrthoDB" id="7632202at2"/>
<reference evidence="2 3" key="1">
    <citation type="journal article" date="2010" name="J. Bacteriol.">
        <title>Genome sequences of Oceanicola granulosus HTCC2516(T) and Oceanicola batsensis HTCC2597(TDelta).</title>
        <authorList>
            <person name="Thrash J.C."/>
            <person name="Cho J.C."/>
            <person name="Vergin K.L."/>
            <person name="Giovannoni S.J."/>
        </authorList>
    </citation>
    <scope>NUCLEOTIDE SEQUENCE [LARGE SCALE GENOMIC DNA]</scope>
    <source>
        <strain evidence="3">ATCC BAA-861 / DSM 15982 / KCTC 12143 / HTCC2516</strain>
    </source>
</reference>
<evidence type="ECO:0000313" key="2">
    <source>
        <dbReference type="EMBL" id="EAR52385.1"/>
    </source>
</evidence>
<accession>Q2CI73</accession>
<sequence>MQFIRLLIFGLLALTVVYVCVSLYSRSVRREKLEERWDAAPEGDAVDREAYIARGMEEYERSLRKRLILLVYVVPVVTVASIIYLIN</sequence>